<keyword evidence="2" id="KW-1185">Reference proteome</keyword>
<feature type="non-terminal residue" evidence="1">
    <location>
        <position position="1"/>
    </location>
</feature>
<protein>
    <submittedName>
        <fullName evidence="1">Sorting nexin, cytoplasm-to-vacuole targeting pathway/endosomal sorting</fullName>
    </submittedName>
</protein>
<proteinExistence type="predicted"/>
<sequence>AELACQLLTDTATHIRKRVADVTPDLVALTADFMQSPESMQSLIAMFDPARAFFSASIVTHIPIACEMADDYCCSIDRYLHELLDDASEQRRRAEAQDGEYQAPQLYFVVHIGEAEKMTEGGSSFIAYTISYGEYEVKRRYSEFESLCSCLCRLYPTFIVPPIPEKHSLTQYAVLQKRAKEDQYIIERRKRMLERFLNHLVVHPILSSEHILHRFLEGGVSWTEVLHSPVITGLPRTPLHSSPSRAPGSSLADGMSQPPPKIAATNSLAADVPLPSSLAPIKNIEPRWMDCELFTNKYANHFAGVIERNERRIYRKLGELSGDYSELGATLNGFSLLEHPEGLAAAIEHTGQAVDSSYIETGHLLTQMEAEVGEPIHGYSQYAAIIKQVLRFRLLKNLQLEGVEEALTRQRTKLERLLQADDEAKRLAHALDPGSHTHSAGATEAATATRTAARHYGADEDSEDDGLLDGAARQHEFAARQRAGTDASSVQGGAAAGRSRGPSVSSALTGGVHVDFTPTLAARNTDSASAAHSPAPQPSSLGAQRGARSRAGTATSAASAGMARRDSGGWPSHGAEPASQPADSDDPLALFQQEESQLWGGGAGSTLPRLGARARGTSKQSTNGHRDSQASEDLDFAIPGTMVQSEYIGRAGGRDALDGDARGKMVASTPTIWDIPDSDLSASGEHQRRRVGAAALPPQSQAQSPKSLGTRLLRSPWAIGDGIMNRLTYALNGMMDVDPEQMRHNQIGRASDKISLLEEQLEMLSNDMTLVNTSTQDNLDRFQKQKVREVKGVLIAMAKMHLEWAEKNLEIWSEAKQVVDEA</sequence>
<dbReference type="EMBL" id="JANBUN010000326">
    <property type="protein sequence ID" value="KAJ2804696.1"/>
    <property type="molecule type" value="Genomic_DNA"/>
</dbReference>
<accession>A0ACC1LAX8</accession>
<evidence type="ECO:0000313" key="1">
    <source>
        <dbReference type="EMBL" id="KAJ2804696.1"/>
    </source>
</evidence>
<organism evidence="1 2">
    <name type="scientific">Coemansia helicoidea</name>
    <dbReference type="NCBI Taxonomy" id="1286919"/>
    <lineage>
        <taxon>Eukaryota</taxon>
        <taxon>Fungi</taxon>
        <taxon>Fungi incertae sedis</taxon>
        <taxon>Zoopagomycota</taxon>
        <taxon>Kickxellomycotina</taxon>
        <taxon>Kickxellomycetes</taxon>
        <taxon>Kickxellales</taxon>
        <taxon>Kickxellaceae</taxon>
        <taxon>Coemansia</taxon>
    </lineage>
</organism>
<name>A0ACC1LAX8_9FUNG</name>
<dbReference type="Proteomes" id="UP001140087">
    <property type="component" value="Unassembled WGS sequence"/>
</dbReference>
<evidence type="ECO:0000313" key="2">
    <source>
        <dbReference type="Proteomes" id="UP001140087"/>
    </source>
</evidence>
<gene>
    <name evidence="1" type="primary">ATG20</name>
    <name evidence="1" type="ORF">H4R21_001542</name>
</gene>
<reference evidence="1" key="1">
    <citation type="submission" date="2022-07" db="EMBL/GenBank/DDBJ databases">
        <title>Phylogenomic reconstructions and comparative analyses of Kickxellomycotina fungi.</title>
        <authorList>
            <person name="Reynolds N.K."/>
            <person name="Stajich J.E."/>
            <person name="Barry K."/>
            <person name="Grigoriev I.V."/>
            <person name="Crous P."/>
            <person name="Smith M.E."/>
        </authorList>
    </citation>
    <scope>NUCLEOTIDE SEQUENCE</scope>
    <source>
        <strain evidence="1">BCRC 34780</strain>
    </source>
</reference>
<comment type="caution">
    <text evidence="1">The sequence shown here is derived from an EMBL/GenBank/DDBJ whole genome shotgun (WGS) entry which is preliminary data.</text>
</comment>